<dbReference type="PROSITE" id="PS00018">
    <property type="entry name" value="EF_HAND_1"/>
    <property type="match status" value="1"/>
</dbReference>
<reference evidence="1 2" key="1">
    <citation type="submission" date="2013-06" db="EMBL/GenBank/DDBJ databases">
        <title>Rumen cellulosomics: divergent fiber-degrading strategies revealed by comparative genome-wide analysis of six Ruminococcal strains.</title>
        <authorList>
            <person name="Dassa B."/>
            <person name="Borovok I."/>
            <person name="Lamed R."/>
            <person name="Flint H."/>
            <person name="Yeoman C.J."/>
            <person name="White B."/>
            <person name="Bayer E.A."/>
        </authorList>
    </citation>
    <scope>NUCLEOTIDE SEQUENCE [LARGE SCALE GENOMIC DNA]</scope>
    <source>
        <strain evidence="1 2">SY3</strain>
    </source>
</reference>
<evidence type="ECO:0000313" key="2">
    <source>
        <dbReference type="Proteomes" id="UP000021369"/>
    </source>
</evidence>
<proteinExistence type="predicted"/>
<keyword evidence="2" id="KW-1185">Reference proteome</keyword>
<evidence type="ECO:0000313" key="1">
    <source>
        <dbReference type="EMBL" id="EXM40832.1"/>
    </source>
</evidence>
<protein>
    <submittedName>
        <fullName evidence="1">Uncharacterized protein</fullName>
    </submittedName>
</protein>
<accession>A0A011V5P2</accession>
<dbReference type="EMBL" id="JEOB01000001">
    <property type="protein sequence ID" value="EXM40832.1"/>
    <property type="molecule type" value="Genomic_DNA"/>
</dbReference>
<dbReference type="Proteomes" id="UP000021369">
    <property type="component" value="Unassembled WGS sequence"/>
</dbReference>
<name>A0A011V5P2_RUMAL</name>
<comment type="caution">
    <text evidence="1">The sequence shown here is derived from an EMBL/GenBank/DDBJ whole genome shotgun (WGS) entry which is preliminary data.</text>
</comment>
<dbReference type="InterPro" id="IPR018247">
    <property type="entry name" value="EF_Hand_1_Ca_BS"/>
</dbReference>
<dbReference type="PATRIC" id="fig|1341156.4.peg.492"/>
<sequence length="176" mass="20030">MKITILPTTGIEFDGKRVCLGSSAEEIKAVLGQPEDEYTEDDITRLFYFESELRFDIDKDGVLEFIEFLGFDGELRPVIYGTDVFETDANEVLDILTEKNGGDIIDEEDGYSYAFPDIGIGITRDATPESIDEMIAEYEEDGEEIDEEVLEFEKRRASHWATIGLGSREYYDFLSE</sequence>
<dbReference type="AlphaFoldDB" id="A0A011V5P2"/>
<dbReference type="RefSeq" id="WP_037285197.1">
    <property type="nucleotide sequence ID" value="NZ_JEOB01000001.1"/>
</dbReference>
<organism evidence="1 2">
    <name type="scientific">Ruminococcus albus SY3</name>
    <dbReference type="NCBI Taxonomy" id="1341156"/>
    <lineage>
        <taxon>Bacteria</taxon>
        <taxon>Bacillati</taxon>
        <taxon>Bacillota</taxon>
        <taxon>Clostridia</taxon>
        <taxon>Eubacteriales</taxon>
        <taxon>Oscillospiraceae</taxon>
        <taxon>Ruminococcus</taxon>
    </lineage>
</organism>
<dbReference type="OrthoDB" id="8604635at2"/>
<gene>
    <name evidence="1" type="ORF">RASY3_03860</name>
</gene>